<dbReference type="AlphaFoldDB" id="A0A917B045"/>
<name>A0A917B045_HALAA</name>
<evidence type="ECO:0000313" key="2">
    <source>
        <dbReference type="Proteomes" id="UP000660110"/>
    </source>
</evidence>
<proteinExistence type="predicted"/>
<comment type="caution">
    <text evidence="1">The sequence shown here is derived from an EMBL/GenBank/DDBJ whole genome shotgun (WGS) entry which is preliminary data.</text>
</comment>
<organism evidence="1 2">
    <name type="scientific">Halobacillus andaensis</name>
    <dbReference type="NCBI Taxonomy" id="1176239"/>
    <lineage>
        <taxon>Bacteria</taxon>
        <taxon>Bacillati</taxon>
        <taxon>Bacillota</taxon>
        <taxon>Bacilli</taxon>
        <taxon>Bacillales</taxon>
        <taxon>Bacillaceae</taxon>
        <taxon>Halobacillus</taxon>
    </lineage>
</organism>
<reference evidence="1" key="1">
    <citation type="journal article" date="2014" name="Int. J. Syst. Evol. Microbiol.">
        <title>Complete genome sequence of Corynebacterium casei LMG S-19264T (=DSM 44701T), isolated from a smear-ripened cheese.</title>
        <authorList>
            <consortium name="US DOE Joint Genome Institute (JGI-PGF)"/>
            <person name="Walter F."/>
            <person name="Albersmeier A."/>
            <person name="Kalinowski J."/>
            <person name="Ruckert C."/>
        </authorList>
    </citation>
    <scope>NUCLEOTIDE SEQUENCE</scope>
    <source>
        <strain evidence="1">CGMCC 1.12153</strain>
    </source>
</reference>
<dbReference type="RefSeq" id="WP_188376091.1">
    <property type="nucleotide sequence ID" value="NZ_BMEL01000001.1"/>
</dbReference>
<accession>A0A917B045</accession>
<keyword evidence="2" id="KW-1185">Reference proteome</keyword>
<evidence type="ECO:0000313" key="1">
    <source>
        <dbReference type="EMBL" id="GGF11171.1"/>
    </source>
</evidence>
<gene>
    <name evidence="1" type="ORF">GCM10010954_07230</name>
</gene>
<reference evidence="1" key="2">
    <citation type="submission" date="2020-09" db="EMBL/GenBank/DDBJ databases">
        <authorList>
            <person name="Sun Q."/>
            <person name="Zhou Y."/>
        </authorList>
    </citation>
    <scope>NUCLEOTIDE SEQUENCE</scope>
    <source>
        <strain evidence="1">CGMCC 1.12153</strain>
    </source>
</reference>
<dbReference type="Proteomes" id="UP000660110">
    <property type="component" value="Unassembled WGS sequence"/>
</dbReference>
<protein>
    <submittedName>
        <fullName evidence="1">Uncharacterized protein</fullName>
    </submittedName>
</protein>
<sequence>MSSTIAALFQSLHQKAKKEGTPLLREGQFISAKVVDILPKNQAVVQLGSQTIKAQLETSLTNGERYLLQVKQLGEPPLLKVMSSKPAHSNEGLLHLLKAMDQKPTKANMAMLQKITKEGMPFTKQALSAALTILKKEGAEPKTKEVLQQMLENQYPIKESVFAALKARESITLSHVFSNMAEEKNHNQRLNDLASMLSGKQGSLSLKQAVTSQVIRDLSLGSQTTFSLLKQAHALPQDLTYATFKQQGASWLGHSLTTSLSLEEAADLLHHVDARKLPFSYLANETVLKDRLSSLLKEQLPLTSKELHALSEWVNQTAALLRPDGKPNAAMLTHTHQWLEHRAVFTKLQTAAGEELPQLVKQVEQFIKYADSNHRLSEQVIHKLQTILQRQVADIHKPQLIEWTLKGSIMDSAVSKEAFLLKINSMVHLSGVQDEASWLRDKEQAQPTLKSLIVQGLQDNGAAKSESMRTAMHLLNGVQLAAQQESTQMLQLSMQLPGELMGMKEDAFVHFESKKNKNGEIDSDSCRIMFYLQLEQMSETVIDLMIVERKVKVTIYNEHESVSSAIKKHKEAMKTGIEQLGYQLISINLKQGVANANNQAHSSYKLDQSGVDVKI</sequence>
<dbReference type="EMBL" id="BMEL01000001">
    <property type="protein sequence ID" value="GGF11171.1"/>
    <property type="molecule type" value="Genomic_DNA"/>
</dbReference>